<feature type="domain" description="ZSWIM1/3 RNaseH-like" evidence="1">
    <location>
        <begin position="2"/>
        <end position="66"/>
    </location>
</feature>
<dbReference type="EMBL" id="JAENGY010001295">
    <property type="protein sequence ID" value="KAG6950501.1"/>
    <property type="molecule type" value="Genomic_DNA"/>
</dbReference>
<evidence type="ECO:0000313" key="3">
    <source>
        <dbReference type="Proteomes" id="UP000709295"/>
    </source>
</evidence>
<evidence type="ECO:0000259" key="1">
    <source>
        <dbReference type="Pfam" id="PF21056"/>
    </source>
</evidence>
<dbReference type="InterPro" id="IPR052579">
    <property type="entry name" value="Zinc_finger_SWIM"/>
</dbReference>
<comment type="caution">
    <text evidence="2">The sequence shown here is derived from an EMBL/GenBank/DDBJ whole genome shotgun (WGS) entry which is preliminary data.</text>
</comment>
<dbReference type="Pfam" id="PF21056">
    <property type="entry name" value="ZSWIM1-3_RNaseH-like"/>
    <property type="match status" value="1"/>
</dbReference>
<dbReference type="PANTHER" id="PTHR31569:SF4">
    <property type="entry name" value="SWIM-TYPE DOMAIN-CONTAINING PROTEIN"/>
    <property type="match status" value="1"/>
</dbReference>
<dbReference type="Proteomes" id="UP000709295">
    <property type="component" value="Unassembled WGS sequence"/>
</dbReference>
<gene>
    <name evidence="2" type="ORF">JG688_00014131</name>
</gene>
<name>A0A8J5ICC7_9STRA</name>
<sequence>MCFPEVLLVDATHRTNSEHFKLFSFMVQDSFGLGQHVEHALITDERSDMLRHAIAYFKRSNPARTKSSLRGGRTMTLRR</sequence>
<dbReference type="AlphaFoldDB" id="A0A8J5ICC7"/>
<protein>
    <recommendedName>
        <fullName evidence="1">ZSWIM1/3 RNaseH-like domain-containing protein</fullName>
    </recommendedName>
</protein>
<organism evidence="2 3">
    <name type="scientific">Phytophthora aleatoria</name>
    <dbReference type="NCBI Taxonomy" id="2496075"/>
    <lineage>
        <taxon>Eukaryota</taxon>
        <taxon>Sar</taxon>
        <taxon>Stramenopiles</taxon>
        <taxon>Oomycota</taxon>
        <taxon>Peronosporomycetes</taxon>
        <taxon>Peronosporales</taxon>
        <taxon>Peronosporaceae</taxon>
        <taxon>Phytophthora</taxon>
    </lineage>
</organism>
<evidence type="ECO:0000313" key="2">
    <source>
        <dbReference type="EMBL" id="KAG6950501.1"/>
    </source>
</evidence>
<proteinExistence type="predicted"/>
<dbReference type="InterPro" id="IPR048324">
    <property type="entry name" value="ZSWIM1-3_RNaseH-like"/>
</dbReference>
<keyword evidence="3" id="KW-1185">Reference proteome</keyword>
<dbReference type="PANTHER" id="PTHR31569">
    <property type="entry name" value="SWIM-TYPE DOMAIN-CONTAINING PROTEIN"/>
    <property type="match status" value="1"/>
</dbReference>
<reference evidence="2" key="1">
    <citation type="submission" date="2021-01" db="EMBL/GenBank/DDBJ databases">
        <title>Phytophthora aleatoria, a newly-described species from Pinus radiata is distinct from Phytophthora cactorum isolates based on comparative genomics.</title>
        <authorList>
            <person name="Mcdougal R."/>
            <person name="Panda P."/>
            <person name="Williams N."/>
            <person name="Studholme D.J."/>
        </authorList>
    </citation>
    <scope>NUCLEOTIDE SEQUENCE</scope>
    <source>
        <strain evidence="2">NZFS 4037</strain>
    </source>
</reference>
<accession>A0A8J5ICC7</accession>